<evidence type="ECO:0000256" key="4">
    <source>
        <dbReference type="ARBA" id="ARBA00022989"/>
    </source>
</evidence>
<feature type="domain" description="ABC3 transporter permease C-terminal" evidence="8">
    <location>
        <begin position="514"/>
        <end position="633"/>
    </location>
</feature>
<evidence type="ECO:0000259" key="8">
    <source>
        <dbReference type="Pfam" id="PF02687"/>
    </source>
</evidence>
<dbReference type="HOGENOM" id="CLU_256964_0_0_14"/>
<dbReference type="InterPro" id="IPR050250">
    <property type="entry name" value="Macrolide_Exporter_MacB"/>
</dbReference>
<evidence type="ECO:0000256" key="3">
    <source>
        <dbReference type="ARBA" id="ARBA00022692"/>
    </source>
</evidence>
<dbReference type="PANTHER" id="PTHR30572:SF4">
    <property type="entry name" value="ABC TRANSPORTER PERMEASE YTRF"/>
    <property type="match status" value="1"/>
</dbReference>
<dbReference type="KEGG" id="mgz:GCW_00110"/>
<keyword evidence="4 7" id="KW-1133">Transmembrane helix</keyword>
<evidence type="ECO:0000313" key="9">
    <source>
        <dbReference type="EMBL" id="AHB99349.1"/>
    </source>
</evidence>
<keyword evidence="5 7" id="KW-0472">Membrane</keyword>
<dbReference type="EMBL" id="CP006916">
    <property type="protein sequence ID" value="AHB99349.1"/>
    <property type="molecule type" value="Genomic_DNA"/>
</dbReference>
<name>A0A0F6CJS7_MYCGL</name>
<feature type="transmembrane region" description="Helical" evidence="7">
    <location>
        <begin position="1316"/>
        <end position="1343"/>
    </location>
</feature>
<evidence type="ECO:0000256" key="2">
    <source>
        <dbReference type="ARBA" id="ARBA00022475"/>
    </source>
</evidence>
<gene>
    <name evidence="9" type="ORF">GCW_00110</name>
</gene>
<feature type="transmembrane region" description="Helical" evidence="7">
    <location>
        <begin position="1235"/>
        <end position="1256"/>
    </location>
</feature>
<comment type="similarity">
    <text evidence="6">Belongs to the ABC-4 integral membrane protein family.</text>
</comment>
<feature type="transmembrane region" description="Helical" evidence="7">
    <location>
        <begin position="602"/>
        <end position="629"/>
    </location>
</feature>
<dbReference type="GO" id="GO:0022857">
    <property type="term" value="F:transmembrane transporter activity"/>
    <property type="evidence" value="ECO:0007669"/>
    <property type="project" value="TreeGrafter"/>
</dbReference>
<dbReference type="Pfam" id="PF02687">
    <property type="entry name" value="FtsX"/>
    <property type="match status" value="2"/>
</dbReference>
<reference evidence="9 10" key="1">
    <citation type="journal article" date="2011" name="PLoS ONE">
        <title>Core proteome of the minimal cell: comparative proteomics of three mollicute species.</title>
        <authorList>
            <person name="Fisunov G.Y."/>
            <person name="Alexeev D.G."/>
            <person name="Bazaleev N.A."/>
            <person name="Ladygina V.G."/>
            <person name="Galyamina M.A."/>
            <person name="Kondratov I.G."/>
            <person name="Zhukova N.A."/>
            <person name="Serebryakova M.V."/>
            <person name="Demina I.A."/>
            <person name="Govorun V.M."/>
        </authorList>
    </citation>
    <scope>NUCLEOTIDE SEQUENCE [LARGE SCALE GENOMIC DNA]</scope>
    <source>
        <strain evidence="9 10">S6</strain>
    </source>
</reference>
<dbReference type="InterPro" id="IPR003838">
    <property type="entry name" value="ABC3_permease_C"/>
</dbReference>
<accession>A0A0F6CJS7</accession>
<feature type="domain" description="ABC3 transporter permease C-terminal" evidence="8">
    <location>
        <begin position="1235"/>
        <end position="1353"/>
    </location>
</feature>
<feature type="transmembrane region" description="Helical" evidence="7">
    <location>
        <begin position="675"/>
        <end position="696"/>
    </location>
</feature>
<comment type="subcellular location">
    <subcellularLocation>
        <location evidence="1">Cell membrane</location>
        <topology evidence="1">Multi-pass membrane protein</topology>
    </subcellularLocation>
</comment>
<feature type="transmembrane region" description="Helical" evidence="7">
    <location>
        <begin position="513"/>
        <end position="535"/>
    </location>
</feature>
<sequence length="1361" mass="154563">MFNLIKSVIRSFKKAKVALISLTFLIFLSSLTYSLLDNTNKNLESSYAYVNQKGNAADLVINEKYDFGTLQFDSDPSIVNPNVDLTNTNKVHIFLSAESITPYLNTIISNDSANIYTNLISYEINLNSNLSNEQRINLVQNEIITASNRLRNQLQSDPNAKIDKILNDKNIEFERYESLDVSEGDLQKKIVRTNSNYQVDKLVLYDGQMIGNSGHNYQQILDQFMKLKADYNQLRIDQIPGFIKDNQDLKTILNVVLTGINPNTNNPNLANFVQAATKVVNNQPLNNNEQQRIQEFIDTETNPINNNWSINFQWKYQIVPLSIRLINPSSYFVIVSASNWKHDQQTDGKMIFQDQEMIDQLMSLNGDAFLERFNTISDRYKIQIDQTSYLILGTGVSPEFVYPIYSFTNFIPNPVNQRIYYVNDYGYSRLREAFSTNPIETNIVGRFKDRNLSQAQRQLALDKINQWASINMAWPPNLKSAYFANDISNILNLTAARTTFIPSLLNTIKNTSLMLMAIIILLALMVGILIVKSYIDKNRQTLGILLANGFNKTKINLSMAIFSFIPSLIGGMAGYILGYILQEVAINAFSSFWFIPVELRRFSATALVTSFFLPVIIFGVTSFLVSVYLMRKNVVDSLKNDSEYKVSKISVYIKKPIAILSVMNRFRISIAFNSMWKLFLLCILSAATMVVLIFSLSTLNVYDKAKNDTFAANNYKYYVDLATPTQQSGLIMYQEFKDLGKTDAALAGWEDHKNYFLANSRTDPNQSGWSNLHIVGLNDIIDQSSKVTYLKNYVQSKIGLDYLIGLGVLSANPWSLSSSLMPSNQAAASEKSYEIFLQTIANNVYPNLKTPADNDPSYYIRIVFNPQLNRNVYEINQDQALSGGVLKPEFIHFLIQQFENISNNTYGLVDYKITYNVIGLGAKTIGDIKDKESPKFAYTRIDTVTDNDQKFQIKGIKNWIKTTNLDDVDRKDYLGPILIDNNNKVINQKLFNQTDDNPIIINEFVAKNNDWKVGDTIDFTITNRVDRISDKLNIINHDEYLKNQKVKFKVIGISNSARDNDLYTSYDLANKLLGFSDFEIEHKLPFNGYYSDDLDAFERSTPLFSESGLLPSTSNFSVDNKQLQKIIRNSILNYQSTLSTSTPYNQLSSTRQAYVDDYKALLVALGEVKNLDGNNFHQWTELKADNQSVSDYIKKLVSVYGSLPYNTMINFLYNSSSNRTIFENISKTSLTIQNVIIAMIVPIVTLIVILISNMLIDELKKIAIRMKALGFSDRAIIFSFLSIYIPVFIFGLLVGGPLSLILVNIYNLIILKSASIALFTTISITHILGALTGVMGIFSISFFTNWYTLRKMKIAQEIKNY</sequence>
<evidence type="ECO:0000256" key="6">
    <source>
        <dbReference type="ARBA" id="ARBA00038076"/>
    </source>
</evidence>
<keyword evidence="2" id="KW-1003">Cell membrane</keyword>
<feature type="transmembrane region" description="Helical" evidence="7">
    <location>
        <begin position="1277"/>
        <end position="1310"/>
    </location>
</feature>
<evidence type="ECO:0000256" key="7">
    <source>
        <dbReference type="SAM" id="Phobius"/>
    </source>
</evidence>
<keyword evidence="3 7" id="KW-0812">Transmembrane</keyword>
<feature type="transmembrane region" description="Helical" evidence="7">
    <location>
        <begin position="555"/>
        <end position="582"/>
    </location>
</feature>
<evidence type="ECO:0000256" key="5">
    <source>
        <dbReference type="ARBA" id="ARBA00023136"/>
    </source>
</evidence>
<evidence type="ECO:0000313" key="10">
    <source>
        <dbReference type="Proteomes" id="UP000018735"/>
    </source>
</evidence>
<dbReference type="Proteomes" id="UP000018735">
    <property type="component" value="Chromosome"/>
</dbReference>
<proteinExistence type="inferred from homology"/>
<dbReference type="GO" id="GO:0005886">
    <property type="term" value="C:plasma membrane"/>
    <property type="evidence" value="ECO:0007669"/>
    <property type="project" value="UniProtKB-SubCell"/>
</dbReference>
<organism evidence="9 10">
    <name type="scientific">Mycoplasmoides gallisepticum S6</name>
    <dbReference type="NCBI Taxonomy" id="1006581"/>
    <lineage>
        <taxon>Bacteria</taxon>
        <taxon>Bacillati</taxon>
        <taxon>Mycoplasmatota</taxon>
        <taxon>Mycoplasmoidales</taxon>
        <taxon>Mycoplasmoidaceae</taxon>
        <taxon>Mycoplasmoides</taxon>
    </lineage>
</organism>
<dbReference type="PANTHER" id="PTHR30572">
    <property type="entry name" value="MEMBRANE COMPONENT OF TRANSPORTER-RELATED"/>
    <property type="match status" value="1"/>
</dbReference>
<protein>
    <submittedName>
        <fullName evidence="9">ABC transporter permease</fullName>
    </submittedName>
</protein>
<dbReference type="eggNOG" id="COG0577">
    <property type="taxonomic scope" value="Bacteria"/>
</dbReference>
<dbReference type="RefSeq" id="WP_011883637.1">
    <property type="nucleotide sequence ID" value="NC_023030.2"/>
</dbReference>
<evidence type="ECO:0000256" key="1">
    <source>
        <dbReference type="ARBA" id="ARBA00004651"/>
    </source>
</evidence>